<dbReference type="Proteomes" id="UP000635565">
    <property type="component" value="Unassembled WGS sequence"/>
</dbReference>
<reference evidence="1 2" key="1">
    <citation type="journal article" date="2021" name="Int. J. Syst. Evol. Microbiol.">
        <title>Reticulibacter mediterranei gen. nov., sp. nov., within the new family Reticulibacteraceae fam. nov., and Ktedonospora formicarum gen. nov., sp. nov., Ktedonobacter robiniae sp. nov., Dictyobacter formicarum sp. nov. and Dictyobacter arantiisoli sp. nov., belonging to the class Ktedonobacteria.</title>
        <authorList>
            <person name="Yabe S."/>
            <person name="Zheng Y."/>
            <person name="Wang C.M."/>
            <person name="Sakai Y."/>
            <person name="Abe K."/>
            <person name="Yokota A."/>
            <person name="Donadio S."/>
            <person name="Cavaletti L."/>
            <person name="Monciardini P."/>
        </authorList>
    </citation>
    <scope>NUCLEOTIDE SEQUENCE [LARGE SCALE GENOMIC DNA]</scope>
    <source>
        <strain evidence="1 2">SOSP1-9</strain>
    </source>
</reference>
<protein>
    <submittedName>
        <fullName evidence="1">Uncharacterized protein</fullName>
    </submittedName>
</protein>
<evidence type="ECO:0000313" key="2">
    <source>
        <dbReference type="Proteomes" id="UP000635565"/>
    </source>
</evidence>
<accession>A0ABQ3VLA9</accession>
<sequence length="71" mass="8365">MSDKKKTYYMAARFQKGHGPIIDWHILSLQQQNMNLKNLLGLDAYIAEVQTRSTLNMVLVIRHFRSLHSRH</sequence>
<name>A0ABQ3VLA9_9CHLR</name>
<dbReference type="EMBL" id="BNJJ01000012">
    <property type="protein sequence ID" value="GHO86451.1"/>
    <property type="molecule type" value="Genomic_DNA"/>
</dbReference>
<proteinExistence type="predicted"/>
<gene>
    <name evidence="1" type="ORF">KSZ_44570</name>
</gene>
<comment type="caution">
    <text evidence="1">The sequence shown here is derived from an EMBL/GenBank/DDBJ whole genome shotgun (WGS) entry which is preliminary data.</text>
</comment>
<organism evidence="1 2">
    <name type="scientific">Dictyobacter formicarum</name>
    <dbReference type="NCBI Taxonomy" id="2778368"/>
    <lineage>
        <taxon>Bacteria</taxon>
        <taxon>Bacillati</taxon>
        <taxon>Chloroflexota</taxon>
        <taxon>Ktedonobacteria</taxon>
        <taxon>Ktedonobacterales</taxon>
        <taxon>Dictyobacteraceae</taxon>
        <taxon>Dictyobacter</taxon>
    </lineage>
</organism>
<evidence type="ECO:0000313" key="1">
    <source>
        <dbReference type="EMBL" id="GHO86451.1"/>
    </source>
</evidence>
<keyword evidence="2" id="KW-1185">Reference proteome</keyword>